<name>A0ABT0ESD4_9PSED</name>
<evidence type="ECO:0000313" key="2">
    <source>
        <dbReference type="Proteomes" id="UP001299876"/>
    </source>
</evidence>
<keyword evidence="2" id="KW-1185">Reference proteome</keyword>
<comment type="caution">
    <text evidence="1">The sequence shown here is derived from an EMBL/GenBank/DDBJ whole genome shotgun (WGS) entry which is preliminary data.</text>
</comment>
<evidence type="ECO:0000313" key="1">
    <source>
        <dbReference type="EMBL" id="MCK1788645.1"/>
    </source>
</evidence>
<gene>
    <name evidence="1" type="ORF">L9059_00260</name>
</gene>
<reference evidence="1 2" key="1">
    <citation type="submission" date="2022-02" db="EMBL/GenBank/DDBJ databases">
        <title>Comparative genomics of the first Antarctic Pseudomonas spp. capable of biotransforming 2,4,6-Trinitrotoluene.</title>
        <authorList>
            <person name="Cabrera M.A."/>
            <person name="Marquez S.L."/>
            <person name="Perez-Donoso J.M."/>
        </authorList>
    </citation>
    <scope>NUCLEOTIDE SEQUENCE [LARGE SCALE GENOMIC DNA]</scope>
    <source>
        <strain evidence="1 2">TNT19</strain>
    </source>
</reference>
<organism evidence="1 2">
    <name type="scientific">Pseudomonas violetae</name>
    <dbReference type="NCBI Taxonomy" id="2915813"/>
    <lineage>
        <taxon>Bacteria</taxon>
        <taxon>Pseudomonadati</taxon>
        <taxon>Pseudomonadota</taxon>
        <taxon>Gammaproteobacteria</taxon>
        <taxon>Pseudomonadales</taxon>
        <taxon>Pseudomonadaceae</taxon>
        <taxon>Pseudomonas</taxon>
    </lineage>
</organism>
<dbReference type="Proteomes" id="UP001299876">
    <property type="component" value="Unassembled WGS sequence"/>
</dbReference>
<protein>
    <submittedName>
        <fullName evidence="1">Uncharacterized protein</fullName>
    </submittedName>
</protein>
<accession>A0ABT0ESD4</accession>
<dbReference type="EMBL" id="JAKNRW010000001">
    <property type="protein sequence ID" value="MCK1788645.1"/>
    <property type="molecule type" value="Genomic_DNA"/>
</dbReference>
<sequence length="136" mass="14373">MTGNHQNVNSDLSLLQRSTAWLGKQPTLPAVRGALNAIVARAVRGELADDADCRDTCDALTEHYVDRGGDLSDLSMLPEPGIPQAFAGQTTGSIATAAPDYGALYPDSPAAAPLSKEEKRTRLQALRAQITRPGGF</sequence>
<proteinExistence type="predicted"/>
<dbReference type="RefSeq" id="WP_247285465.1">
    <property type="nucleotide sequence ID" value="NZ_JAKNRW010000001.1"/>
</dbReference>